<dbReference type="Proteomes" id="UP000046373">
    <property type="component" value="Unassembled WGS sequence"/>
</dbReference>
<dbReference type="EMBL" id="CCNB01000014">
    <property type="protein sequence ID" value="CDX37687.1"/>
    <property type="molecule type" value="Genomic_DNA"/>
</dbReference>
<proteinExistence type="predicted"/>
<protein>
    <submittedName>
        <fullName evidence="1">Uncharacterized protein</fullName>
    </submittedName>
</protein>
<reference evidence="1 2" key="1">
    <citation type="submission" date="2014-08" db="EMBL/GenBank/DDBJ databases">
        <authorList>
            <person name="Moulin Lionel"/>
        </authorList>
    </citation>
    <scope>NUCLEOTIDE SEQUENCE [LARGE SCALE GENOMIC DNA]</scope>
</reference>
<organism evidence="1 2">
    <name type="scientific">Mesorhizobium plurifarium</name>
    <dbReference type="NCBI Taxonomy" id="69974"/>
    <lineage>
        <taxon>Bacteria</taxon>
        <taxon>Pseudomonadati</taxon>
        <taxon>Pseudomonadota</taxon>
        <taxon>Alphaproteobacteria</taxon>
        <taxon>Hyphomicrobiales</taxon>
        <taxon>Phyllobacteriaceae</taxon>
        <taxon>Mesorhizobium</taxon>
    </lineage>
</organism>
<name>A0A090F1E1_MESPL</name>
<accession>A0A090F1E1</accession>
<dbReference type="AlphaFoldDB" id="A0A090F1E1"/>
<evidence type="ECO:0000313" key="1">
    <source>
        <dbReference type="EMBL" id="CDX37687.1"/>
    </source>
</evidence>
<sequence length="25" mass="2834">MKCQAYGKIMALGSRCHIFNHKLLA</sequence>
<evidence type="ECO:0000313" key="2">
    <source>
        <dbReference type="Proteomes" id="UP000046373"/>
    </source>
</evidence>
<gene>
    <name evidence="1" type="ORF">MPLDJ20_210002</name>
</gene>